<proteinExistence type="predicted"/>
<dbReference type="InterPro" id="IPR018631">
    <property type="entry name" value="AAA-ATPase-like_dom"/>
</dbReference>
<feature type="domain" description="AAA-ATPase-like" evidence="1">
    <location>
        <begin position="57"/>
        <end position="279"/>
    </location>
</feature>
<dbReference type="AlphaFoldDB" id="A0A450TUR4"/>
<dbReference type="SUPFAM" id="SSF52540">
    <property type="entry name" value="P-loop containing nucleoside triphosphate hydrolases"/>
    <property type="match status" value="1"/>
</dbReference>
<dbReference type="InterPro" id="IPR027417">
    <property type="entry name" value="P-loop_NTPase"/>
</dbReference>
<accession>A0A450TUR4</accession>
<protein>
    <submittedName>
        <fullName evidence="2">PD-(D/E)XK nuclease superfamily protein</fullName>
    </submittedName>
</protein>
<dbReference type="PANTHER" id="PTHR34825">
    <property type="entry name" value="CONSERVED PROTEIN, WITH A WEAK D-GALACTARATE DEHYDRATASE/ALTRONATE HYDROLASE DOMAIN"/>
    <property type="match status" value="1"/>
</dbReference>
<dbReference type="EMBL" id="CAADFA010000666">
    <property type="protein sequence ID" value="VFJ72723.1"/>
    <property type="molecule type" value="Genomic_DNA"/>
</dbReference>
<dbReference type="PANTHER" id="PTHR34825:SF2">
    <property type="entry name" value="AAA-ATPASE-LIKE DOMAIN-CONTAINING PROTEIN"/>
    <property type="match status" value="1"/>
</dbReference>
<reference evidence="2" key="1">
    <citation type="submission" date="2019-02" db="EMBL/GenBank/DDBJ databases">
        <authorList>
            <person name="Gruber-Vodicka R. H."/>
            <person name="Seah K. B. B."/>
        </authorList>
    </citation>
    <scope>NUCLEOTIDE SEQUENCE</scope>
    <source>
        <strain evidence="2">BECK_BZ165</strain>
    </source>
</reference>
<dbReference type="Pfam" id="PF09820">
    <property type="entry name" value="AAA-ATPase_like"/>
    <property type="match status" value="1"/>
</dbReference>
<organism evidence="2">
    <name type="scientific">Candidatus Kentrum sp. FM</name>
    <dbReference type="NCBI Taxonomy" id="2126340"/>
    <lineage>
        <taxon>Bacteria</taxon>
        <taxon>Pseudomonadati</taxon>
        <taxon>Pseudomonadota</taxon>
        <taxon>Gammaproteobacteria</taxon>
        <taxon>Candidatus Kentrum</taxon>
    </lineage>
</organism>
<evidence type="ECO:0000313" key="2">
    <source>
        <dbReference type="EMBL" id="VFJ72723.1"/>
    </source>
</evidence>
<sequence>MRLILSGKSKHNWRETHSHWNGVSTSGLKNRSPVFCHFPLTTAGGLREIPDTKMKFPYGISDFDSLITEQYHYVDRTGHIPLLEKAGKQLLFLRPRRFGKSLLLSMLESYYDINGAGRFDELFGNLAIGRNPTAEHNRYFVLKWDFSEVNPVGDGEEIKRNLYTYLNTRINDFSNYYREILGNTIAIDPQDATTSFHGLLGAIRQTGHPLYLLIDEYDNFANELMMGHRPAEESRYQAILSGEGCMKALFKVIKATAGSRGLGRVFITGVSPVAMSDLTSAYNVAKNIYLRLEFNDLCGFSEPEIARLLAGIAEECDLPQTRADEALEVMRTFYNGYAFNEETNQRMYNPTLALYFLEEFHRRCRYPREILDSNLAMDRGKMHYIARLPEGDRLIFDVLAEEAPVTIPELADRFGVEDMLYAPKDTGFVASLLYYFGILTFGGVTPFGELILTIPNLVIRKLYAESIREMLLPEGDEGGMARRAAKALYQQGDMQPLCDFMENKYFKVFSNRDYAHVNELTIKTAFLTLLFDDTLYIMESEAEIERGHTDLTMIVRPDMRQYRVLDILIEFKFVSLQEAGVDGKALEKMDEEALRVLPAVQAKQQEAEAGLARYREKLKRKFGDVLRLHSFSVVAVGFERLVGHVSTSPGGHG</sequence>
<evidence type="ECO:0000259" key="1">
    <source>
        <dbReference type="Pfam" id="PF09820"/>
    </source>
</evidence>
<gene>
    <name evidence="2" type="ORF">BECKFM1743C_GA0114222_106661</name>
</gene>
<name>A0A450TUR4_9GAMM</name>